<dbReference type="InterPro" id="IPR041681">
    <property type="entry name" value="PH_9"/>
</dbReference>
<feature type="region of interest" description="Disordered" evidence="2">
    <location>
        <begin position="130"/>
        <end position="214"/>
    </location>
</feature>
<feature type="compositionally biased region" description="Low complexity" evidence="2">
    <location>
        <begin position="1714"/>
        <end position="1724"/>
    </location>
</feature>
<feature type="compositionally biased region" description="Polar residues" evidence="2">
    <location>
        <begin position="1503"/>
        <end position="1517"/>
    </location>
</feature>
<feature type="region of interest" description="Disordered" evidence="2">
    <location>
        <begin position="954"/>
        <end position="1007"/>
    </location>
</feature>
<feature type="region of interest" description="Disordered" evidence="2">
    <location>
        <begin position="597"/>
        <end position="702"/>
    </location>
</feature>
<dbReference type="Proteomes" id="UP000800092">
    <property type="component" value="Unassembled WGS sequence"/>
</dbReference>
<feature type="compositionally biased region" description="Polar residues" evidence="2">
    <location>
        <begin position="1771"/>
        <end position="1796"/>
    </location>
</feature>
<feature type="domain" description="SEC7" evidence="3">
    <location>
        <begin position="799"/>
        <end position="963"/>
    </location>
</feature>
<dbReference type="GO" id="GO:0005085">
    <property type="term" value="F:guanyl-nucleotide exchange factor activity"/>
    <property type="evidence" value="ECO:0007669"/>
    <property type="project" value="InterPro"/>
</dbReference>
<dbReference type="PROSITE" id="PS50190">
    <property type="entry name" value="SEC7"/>
    <property type="match status" value="1"/>
</dbReference>
<feature type="region of interest" description="Disordered" evidence="2">
    <location>
        <begin position="1636"/>
        <end position="1753"/>
    </location>
</feature>
<feature type="compositionally biased region" description="Polar residues" evidence="2">
    <location>
        <begin position="1485"/>
        <end position="1494"/>
    </location>
</feature>
<sequence>MSKTMTSPPSTRRERATPTKLNTKNGARSPLTRISPPATPKANAMMPSKIQPAYYSNDGTFLEDGTPVDNNQRAEKDERALRDSHDLSLATHRQSLVDNMLMSLDQHGSGAYSNCAVLYNNLDDENTIPPVMSRGPFRHRGHTLSSSYSSNHDRGGSLDNASSPHSRHPSSKGRRSNSSSNFPIAIPRNGAPPLSRHGRGGMNKKDSKSSGSSSIDYGYSQVLGTSKWGMHSAHRSASVDNIYDTAKENSPAKQHSAMMERGRPVALEYWDGEEEAAPEPSVRSGPVRKSRNNSPLRVPHSSYGPRANDNNRGSPRELYQRAATDTHIPESIRRQANDFVNASTISPEVLLSDPIAPAPAVSYRKASDGPHASGLNLGGHKDRPGFFKRVFGSSKNNANSADPRHSIVSQQSNGMERGENSRPKTQANQNHIASQLRADAGPSLPDLNANWEPQRPSLQKKPSSFFRRRKRSVTDAQPPPSLPVQLNAQAYVPVPPAQPSPSISSLRKVMTPWLNGHTNAADALFDARQTVRVENEEMIYMDDPYATKTEVGQARYAARAPLRDEKPQHVGSLMPNEFTAAAEQKIKTSLMRHAQGDTFLADNSDVEDRPGPSREAVKMRSGTKEASEPKRPQTSPTSPAFTQSQSQTQLQPSSEIRSPPTSGVLSKKVSLPSQATSPQSVHTAQTHWDSTEKISPTDEETYVVTTSHKDDLQPFNDSNKSQRVWLNATESEEKLDQTSSTHLTLPFEGARSSARGTSPSSEADDELSLSAPDVRPTDEATGQGAPASVSAAAATATPFADVDEPTEEDRERALQIFNGDEVFLSKSEAAAWLGDTEAVNIRSRKAYVELFNFTDLNILAALRDFCTRLVLKGETQQIDRLLHAFSRRWCACNPNHGFKDFDVVHTISYSILLLNTDLHLADIESKMTRNQFVRNTLPTIKNVVSEAAPDAFDATIRPSPAQSRGTIPWSETPAATSPSSPSFPPESNEARTSIDLKERSTTDFKGTMKRLSMRPPIRTDSGGILTFNTDSSGSGDAIDTLVRNRFEGSLKGWEMQLEAVLKEFYRSIERQRLPLHGVDPALPARQTDENPPPTNRTNSLASTWTTSMLRRTPSMLSKTPSETASYRGRLDSAPASTNSRGLAARWTSKASRPLRPKLYPPPSLSTNGHGGNSSSRTSFEDGSGVWSPSGASSTWSRYSANRTATTLSVDSFASSRFGLSSSGGIGNAYQKSIGFANALSQAIIREEGTGVGSALASPNSGSSTFVSANAGLHLGSPGMPPDSEEMQGGGGVPLLDDERLQLIGAPWAKEGMLKHKHHLESKDKKAKTRNWNECFAVVEKGWMRLFAFNTKSISAKHKFNHGKSGPAVVGGGNWTANAEALDAFLLRQTIASALPEPGYSKSRPHVWALSLPTGAVHLFQVGTADIVREFVSTVNYWAARLSKEPLIGGVSNVEYGWSEAIIGTATEGQVSTHSRAPSHARETRSMSATSNRPPSATAALGRPSQTIGSGRPSMSSIRTSIDQGASHIGMGTMRGARLPGDKVMITDWQPPVASMMASQLLEVDQLTALTEYVKSLEEDLSKHQELRIRMQNAYSPRHPNSNKANANWERKSSYLLKEIVKFNTYIESLQRAHAKKEEVLPKTSQITSDDHPTTAHTDATVESIGETQSGIKDPESKPPQQQQQPKSPSTKLTISTETANALHPPRPPPPPPTATQQPQQQAQRSIAAVPIWSATSTESTNTPVTPTPPPGTAAEAVAKAAKAALRVQPIEKTNSVRRPSAESVSGNGSSPATVTGSVGKEA</sequence>
<feature type="compositionally biased region" description="Polar residues" evidence="2">
    <location>
        <begin position="1164"/>
        <end position="1177"/>
    </location>
</feature>
<gene>
    <name evidence="4" type="ORF">EV356DRAFT_533485</name>
</gene>
<dbReference type="SMART" id="SM00222">
    <property type="entry name" value="Sec7"/>
    <property type="match status" value="1"/>
</dbReference>
<feature type="compositionally biased region" description="Polar residues" evidence="2">
    <location>
        <begin position="671"/>
        <end position="688"/>
    </location>
</feature>
<dbReference type="Gene3D" id="1.10.1000.11">
    <property type="entry name" value="Arf Nucleotide-binding Site Opener,domain 2"/>
    <property type="match status" value="1"/>
</dbReference>
<feature type="compositionally biased region" description="Low complexity" evidence="2">
    <location>
        <begin position="642"/>
        <end position="654"/>
    </location>
</feature>
<dbReference type="PANTHER" id="PTHR10663">
    <property type="entry name" value="GUANYL-NUCLEOTIDE EXCHANGE FACTOR"/>
    <property type="match status" value="1"/>
</dbReference>
<dbReference type="GO" id="GO:0032012">
    <property type="term" value="P:regulation of ARF protein signal transduction"/>
    <property type="evidence" value="ECO:0007669"/>
    <property type="project" value="InterPro"/>
</dbReference>
<dbReference type="CDD" id="cd00171">
    <property type="entry name" value="Sec7"/>
    <property type="match status" value="1"/>
</dbReference>
<feature type="region of interest" description="Disordered" evidence="2">
    <location>
        <begin position="1768"/>
        <end position="1802"/>
    </location>
</feature>
<evidence type="ECO:0000313" key="4">
    <source>
        <dbReference type="EMBL" id="KAF2233718.1"/>
    </source>
</evidence>
<dbReference type="Pfam" id="PF15410">
    <property type="entry name" value="PH_9"/>
    <property type="match status" value="1"/>
</dbReference>
<feature type="compositionally biased region" description="Low complexity" evidence="2">
    <location>
        <begin position="785"/>
        <end position="800"/>
    </location>
</feature>
<feature type="compositionally biased region" description="Polar residues" evidence="2">
    <location>
        <begin position="1690"/>
        <end position="1699"/>
    </location>
</feature>
<feature type="compositionally biased region" description="Polar residues" evidence="2">
    <location>
        <begin position="1"/>
        <end position="10"/>
    </location>
</feature>
<dbReference type="InterPro" id="IPR035999">
    <property type="entry name" value="Sec7_dom_sf"/>
</dbReference>
<feature type="region of interest" description="Disordered" evidence="2">
    <location>
        <begin position="273"/>
        <end position="315"/>
    </location>
</feature>
<feature type="region of interest" description="Disordered" evidence="2">
    <location>
        <begin position="1467"/>
        <end position="1517"/>
    </location>
</feature>
<feature type="compositionally biased region" description="Polar residues" evidence="2">
    <location>
        <begin position="423"/>
        <end position="433"/>
    </location>
</feature>
<reference evidence="4" key="1">
    <citation type="journal article" date="2020" name="Stud. Mycol.">
        <title>101 Dothideomycetes genomes: a test case for predicting lifestyles and emergence of pathogens.</title>
        <authorList>
            <person name="Haridas S."/>
            <person name="Albert R."/>
            <person name="Binder M."/>
            <person name="Bloem J."/>
            <person name="Labutti K."/>
            <person name="Salamov A."/>
            <person name="Andreopoulos B."/>
            <person name="Baker S."/>
            <person name="Barry K."/>
            <person name="Bills G."/>
            <person name="Bluhm B."/>
            <person name="Cannon C."/>
            <person name="Castanera R."/>
            <person name="Culley D."/>
            <person name="Daum C."/>
            <person name="Ezra D."/>
            <person name="Gonzalez J."/>
            <person name="Henrissat B."/>
            <person name="Kuo A."/>
            <person name="Liang C."/>
            <person name="Lipzen A."/>
            <person name="Lutzoni F."/>
            <person name="Magnuson J."/>
            <person name="Mondo S."/>
            <person name="Nolan M."/>
            <person name="Ohm R."/>
            <person name="Pangilinan J."/>
            <person name="Park H.-J."/>
            <person name="Ramirez L."/>
            <person name="Alfaro M."/>
            <person name="Sun H."/>
            <person name="Tritt A."/>
            <person name="Yoshinaga Y."/>
            <person name="Zwiers L.-H."/>
            <person name="Turgeon B."/>
            <person name="Goodwin S."/>
            <person name="Spatafora J."/>
            <person name="Crous P."/>
            <person name="Grigoriev I."/>
        </authorList>
    </citation>
    <scope>NUCLEOTIDE SEQUENCE</scope>
    <source>
        <strain evidence="4">Tuck. ex Michener</strain>
    </source>
</reference>
<feature type="compositionally biased region" description="Pro residues" evidence="2">
    <location>
        <begin position="1704"/>
        <end position="1713"/>
    </location>
</feature>
<dbReference type="InterPro" id="IPR000904">
    <property type="entry name" value="Sec7_dom"/>
</dbReference>
<evidence type="ECO:0000256" key="2">
    <source>
        <dbReference type="SAM" id="MobiDB-lite"/>
    </source>
</evidence>
<dbReference type="OrthoDB" id="2157641at2759"/>
<feature type="coiled-coil region" evidence="1">
    <location>
        <begin position="1566"/>
        <end position="1593"/>
    </location>
</feature>
<evidence type="ECO:0000259" key="3">
    <source>
        <dbReference type="PROSITE" id="PS50190"/>
    </source>
</evidence>
<dbReference type="InterPro" id="IPR011993">
    <property type="entry name" value="PH-like_dom_sf"/>
</dbReference>
<feature type="compositionally biased region" description="Low complexity" evidence="2">
    <location>
        <begin position="968"/>
        <end position="980"/>
    </location>
</feature>
<dbReference type="SUPFAM" id="SSF50729">
    <property type="entry name" value="PH domain-like"/>
    <property type="match status" value="1"/>
</dbReference>
<feature type="compositionally biased region" description="Polar residues" evidence="2">
    <location>
        <begin position="632"/>
        <end position="641"/>
    </location>
</feature>
<name>A0A6A6H7A6_VIRVR</name>
<dbReference type="Gene3D" id="2.30.29.30">
    <property type="entry name" value="Pleckstrin-homology domain (PH domain)/Phosphotyrosine-binding domain (PTB)"/>
    <property type="match status" value="1"/>
</dbReference>
<feature type="region of interest" description="Disordered" evidence="2">
    <location>
        <begin position="388"/>
        <end position="483"/>
    </location>
</feature>
<dbReference type="SUPFAM" id="SSF48425">
    <property type="entry name" value="Sec7 domain"/>
    <property type="match status" value="1"/>
</dbReference>
<accession>A0A6A6H7A6</accession>
<dbReference type="PANTHER" id="PTHR10663:SF373">
    <property type="entry name" value="PH AND SEC7 DOMAIN-CONTAINING PROTEIN C11E3.11C"/>
    <property type="match status" value="1"/>
</dbReference>
<feature type="region of interest" description="Disordered" evidence="2">
    <location>
        <begin position="731"/>
        <end position="810"/>
    </location>
</feature>
<feature type="compositionally biased region" description="Basic and acidic residues" evidence="2">
    <location>
        <begin position="988"/>
        <end position="1002"/>
    </location>
</feature>
<feature type="region of interest" description="Disordered" evidence="2">
    <location>
        <begin position="1077"/>
        <end position="1197"/>
    </location>
</feature>
<feature type="region of interest" description="Disordered" evidence="2">
    <location>
        <begin position="1"/>
        <end position="46"/>
    </location>
</feature>
<keyword evidence="1" id="KW-0175">Coiled coil</keyword>
<feature type="compositionally biased region" description="Basic and acidic residues" evidence="2">
    <location>
        <begin position="606"/>
        <end position="631"/>
    </location>
</feature>
<keyword evidence="5" id="KW-1185">Reference proteome</keyword>
<dbReference type="EMBL" id="ML991804">
    <property type="protein sequence ID" value="KAF2233718.1"/>
    <property type="molecule type" value="Genomic_DNA"/>
</dbReference>
<feature type="compositionally biased region" description="Polar residues" evidence="2">
    <location>
        <begin position="655"/>
        <end position="664"/>
    </location>
</feature>
<proteinExistence type="predicted"/>
<evidence type="ECO:0000256" key="1">
    <source>
        <dbReference type="SAM" id="Coils"/>
    </source>
</evidence>
<organism evidence="4 5">
    <name type="scientific">Viridothelium virens</name>
    <name type="common">Speckled blister lichen</name>
    <name type="synonym">Trypethelium virens</name>
    <dbReference type="NCBI Taxonomy" id="1048519"/>
    <lineage>
        <taxon>Eukaryota</taxon>
        <taxon>Fungi</taxon>
        <taxon>Dikarya</taxon>
        <taxon>Ascomycota</taxon>
        <taxon>Pezizomycotina</taxon>
        <taxon>Dothideomycetes</taxon>
        <taxon>Dothideomycetes incertae sedis</taxon>
        <taxon>Trypetheliales</taxon>
        <taxon>Trypetheliaceae</taxon>
        <taxon>Viridothelium</taxon>
    </lineage>
</organism>
<feature type="compositionally biased region" description="Low complexity" evidence="2">
    <location>
        <begin position="1734"/>
        <end position="1744"/>
    </location>
</feature>
<feature type="compositionally biased region" description="Low complexity" evidence="2">
    <location>
        <begin position="1678"/>
        <end position="1689"/>
    </location>
</feature>
<dbReference type="InterPro" id="IPR023394">
    <property type="entry name" value="Sec7_C_sf"/>
</dbReference>
<protein>
    <recommendedName>
        <fullName evidence="3">SEC7 domain-containing protein</fullName>
    </recommendedName>
</protein>
<feature type="compositionally biased region" description="Basic residues" evidence="2">
    <location>
        <begin position="165"/>
        <end position="175"/>
    </location>
</feature>
<feature type="compositionally biased region" description="Polar residues" evidence="2">
    <location>
        <begin position="1095"/>
        <end position="1124"/>
    </location>
</feature>
<evidence type="ECO:0000313" key="5">
    <source>
        <dbReference type="Proteomes" id="UP000800092"/>
    </source>
</evidence>
<dbReference type="Pfam" id="PF01369">
    <property type="entry name" value="Sec7"/>
    <property type="match status" value="1"/>
</dbReference>